<dbReference type="InterPro" id="IPR011004">
    <property type="entry name" value="Trimer_LpxA-like_sf"/>
</dbReference>
<dbReference type="PANTHER" id="PTHR43300">
    <property type="entry name" value="ACETYLTRANSFERASE"/>
    <property type="match status" value="1"/>
</dbReference>
<dbReference type="CDD" id="cd03349">
    <property type="entry name" value="LbH_XAT"/>
    <property type="match status" value="1"/>
</dbReference>
<dbReference type="Pfam" id="PF00132">
    <property type="entry name" value="Hexapep"/>
    <property type="match status" value="1"/>
</dbReference>
<evidence type="ECO:0000313" key="1">
    <source>
        <dbReference type="EMBL" id="GAA0464359.1"/>
    </source>
</evidence>
<reference evidence="2" key="1">
    <citation type="journal article" date="2019" name="Int. J. Syst. Evol. Microbiol.">
        <title>The Global Catalogue of Microorganisms (GCM) 10K type strain sequencing project: providing services to taxonomists for standard genome sequencing and annotation.</title>
        <authorList>
            <consortium name="The Broad Institute Genomics Platform"/>
            <consortium name="The Broad Institute Genome Sequencing Center for Infectious Disease"/>
            <person name="Wu L."/>
            <person name="Ma J."/>
        </authorList>
    </citation>
    <scope>NUCLEOTIDE SEQUENCE [LARGE SCALE GENOMIC DNA]</scope>
    <source>
        <strain evidence="2">JCM 4805</strain>
    </source>
</reference>
<dbReference type="SUPFAM" id="SSF51161">
    <property type="entry name" value="Trimeric LpxA-like enzymes"/>
    <property type="match status" value="1"/>
</dbReference>
<evidence type="ECO:0000313" key="2">
    <source>
        <dbReference type="Proteomes" id="UP001500909"/>
    </source>
</evidence>
<protein>
    <submittedName>
        <fullName evidence="1">Type C chloramphenicol O-acetyltransferase</fullName>
    </submittedName>
</protein>
<gene>
    <name evidence="1" type="primary">catC_1</name>
    <name evidence="1" type="ORF">GCM10010361_30390</name>
</gene>
<dbReference type="RefSeq" id="WP_346095459.1">
    <property type="nucleotide sequence ID" value="NZ_BAAABY010000023.1"/>
</dbReference>
<sequence>MTDIFEDFTQVQRIDTDPEVAKHPLIALEDGRHSWYSGYHHRDGFARRLRYAFDDRTEYGASGIPLDRLRIGNFCQFASGVTFLLGGNHGHDTHRDAVTPYGFNFFAHEHDAWAPAGDTVVGHEVWTGYEAVVLPGVRIGTGAIIGARATVSKDVAPYSVVVGDNRVVRHRFDPLRRKLLWRIGWWNWSDERIAEALPLLQGREVAALARYAGIGPEEVADDVDPATMTGDDILAHHV</sequence>
<dbReference type="Gene3D" id="2.160.10.10">
    <property type="entry name" value="Hexapeptide repeat proteins"/>
    <property type="match status" value="1"/>
</dbReference>
<keyword evidence="2" id="KW-1185">Reference proteome</keyword>
<dbReference type="InterPro" id="IPR001451">
    <property type="entry name" value="Hexapep"/>
</dbReference>
<name>A0ABP3JUF3_9ACTN</name>
<proteinExistence type="predicted"/>
<dbReference type="InterPro" id="IPR050179">
    <property type="entry name" value="Trans_hexapeptide_repeat"/>
</dbReference>
<dbReference type="EMBL" id="BAAABY010000023">
    <property type="protein sequence ID" value="GAA0464359.1"/>
    <property type="molecule type" value="Genomic_DNA"/>
</dbReference>
<dbReference type="PANTHER" id="PTHR43300:SF11">
    <property type="entry name" value="ACETYLTRANSFERASE RV3034C-RELATED"/>
    <property type="match status" value="1"/>
</dbReference>
<accession>A0ABP3JUF3</accession>
<comment type="caution">
    <text evidence="1">The sequence shown here is derived from an EMBL/GenBank/DDBJ whole genome shotgun (WGS) entry which is preliminary data.</text>
</comment>
<dbReference type="Proteomes" id="UP001500909">
    <property type="component" value="Unassembled WGS sequence"/>
</dbReference>
<organism evidence="1 2">
    <name type="scientific">Streptomyces olivaceiscleroticus</name>
    <dbReference type="NCBI Taxonomy" id="68245"/>
    <lineage>
        <taxon>Bacteria</taxon>
        <taxon>Bacillati</taxon>
        <taxon>Actinomycetota</taxon>
        <taxon>Actinomycetes</taxon>
        <taxon>Kitasatosporales</taxon>
        <taxon>Streptomycetaceae</taxon>
        <taxon>Streptomyces</taxon>
    </lineage>
</organism>